<reference evidence="2 3" key="1">
    <citation type="journal article" date="2019" name="Commun. Biol.">
        <title>The bagworm genome reveals a unique fibroin gene that provides high tensile strength.</title>
        <authorList>
            <person name="Kono N."/>
            <person name="Nakamura H."/>
            <person name="Ohtoshi R."/>
            <person name="Tomita M."/>
            <person name="Numata K."/>
            <person name="Arakawa K."/>
        </authorList>
    </citation>
    <scope>NUCLEOTIDE SEQUENCE [LARGE SCALE GENOMIC DNA]</scope>
</reference>
<feature type="region of interest" description="Disordered" evidence="1">
    <location>
        <begin position="178"/>
        <end position="232"/>
    </location>
</feature>
<protein>
    <submittedName>
        <fullName evidence="2">Uncharacterized protein</fullName>
    </submittedName>
</protein>
<proteinExistence type="predicted"/>
<evidence type="ECO:0000313" key="2">
    <source>
        <dbReference type="EMBL" id="GBP64313.1"/>
    </source>
</evidence>
<name>A0A4C1XMI7_EUMVA</name>
<gene>
    <name evidence="2" type="ORF">EVAR_88265_1</name>
</gene>
<dbReference type="Proteomes" id="UP000299102">
    <property type="component" value="Unassembled WGS sequence"/>
</dbReference>
<comment type="caution">
    <text evidence="2">The sequence shown here is derived from an EMBL/GenBank/DDBJ whole genome shotgun (WGS) entry which is preliminary data.</text>
</comment>
<dbReference type="EMBL" id="BGZK01000894">
    <property type="protein sequence ID" value="GBP64313.1"/>
    <property type="molecule type" value="Genomic_DNA"/>
</dbReference>
<evidence type="ECO:0000313" key="3">
    <source>
        <dbReference type="Proteomes" id="UP000299102"/>
    </source>
</evidence>
<dbReference type="AlphaFoldDB" id="A0A4C1XMI7"/>
<organism evidence="2 3">
    <name type="scientific">Eumeta variegata</name>
    <name type="common">Bagworm moth</name>
    <name type="synonym">Eumeta japonica</name>
    <dbReference type="NCBI Taxonomy" id="151549"/>
    <lineage>
        <taxon>Eukaryota</taxon>
        <taxon>Metazoa</taxon>
        <taxon>Ecdysozoa</taxon>
        <taxon>Arthropoda</taxon>
        <taxon>Hexapoda</taxon>
        <taxon>Insecta</taxon>
        <taxon>Pterygota</taxon>
        <taxon>Neoptera</taxon>
        <taxon>Endopterygota</taxon>
        <taxon>Lepidoptera</taxon>
        <taxon>Glossata</taxon>
        <taxon>Ditrysia</taxon>
        <taxon>Tineoidea</taxon>
        <taxon>Psychidae</taxon>
        <taxon>Oiketicinae</taxon>
        <taxon>Eumeta</taxon>
    </lineage>
</organism>
<accession>A0A4C1XMI7</accession>
<sequence>MVQVLRAWTSIQVPTKKTRCKTIGLRKSKRGRAACVADFLPYALRKSSRLNWANLSLPHSDTCSKDGCWLPGLKAESPLVGLRKYSEIREVSGGAGDARPNLGATFPYACVCSAPAPAPPRPGRRRLAGVCPLPGRRHLRNALRNPLPWCSAQRGQSGDNHGECDTCVGKNVSEPAHVGRAPASPASPTCARTSARETFATSTTPGARRHGRAQRSAWTHSDTRYGRMQTLS</sequence>
<keyword evidence="3" id="KW-1185">Reference proteome</keyword>
<evidence type="ECO:0000256" key="1">
    <source>
        <dbReference type="SAM" id="MobiDB-lite"/>
    </source>
</evidence>